<accession>A0ABV6P379</accession>
<evidence type="ECO:0000256" key="1">
    <source>
        <dbReference type="ARBA" id="ARBA00004613"/>
    </source>
</evidence>
<evidence type="ECO:0000256" key="6">
    <source>
        <dbReference type="ARBA" id="ARBA00023277"/>
    </source>
</evidence>
<keyword evidence="7" id="KW-0624">Polysaccharide degradation</keyword>
<evidence type="ECO:0000256" key="3">
    <source>
        <dbReference type="ARBA" id="ARBA00022651"/>
    </source>
</evidence>
<feature type="region of interest" description="Disordered" evidence="8">
    <location>
        <begin position="31"/>
        <end position="93"/>
    </location>
</feature>
<evidence type="ECO:0000256" key="7">
    <source>
        <dbReference type="ARBA" id="ARBA00023326"/>
    </source>
</evidence>
<dbReference type="RefSeq" id="WP_377342030.1">
    <property type="nucleotide sequence ID" value="NZ_JBHLUE010000019.1"/>
</dbReference>
<dbReference type="EMBL" id="JBHLUE010000019">
    <property type="protein sequence ID" value="MFC0566932.1"/>
    <property type="molecule type" value="Genomic_DNA"/>
</dbReference>
<evidence type="ECO:0000256" key="5">
    <source>
        <dbReference type="ARBA" id="ARBA00022801"/>
    </source>
</evidence>
<feature type="chain" id="PRO_5047499183" evidence="9">
    <location>
        <begin position="34"/>
        <end position="362"/>
    </location>
</feature>
<dbReference type="InterPro" id="IPR043595">
    <property type="entry name" value="FaeB/C/D"/>
</dbReference>
<keyword evidence="6" id="KW-0119">Carbohydrate metabolism</keyword>
<comment type="caution">
    <text evidence="10">The sequence shown here is derived from an EMBL/GenBank/DDBJ whole genome shotgun (WGS) entry which is preliminary data.</text>
</comment>
<dbReference type="InterPro" id="IPR010126">
    <property type="entry name" value="Esterase_phb"/>
</dbReference>
<evidence type="ECO:0000256" key="9">
    <source>
        <dbReference type="SAM" id="SignalP"/>
    </source>
</evidence>
<evidence type="ECO:0000256" key="4">
    <source>
        <dbReference type="ARBA" id="ARBA00022729"/>
    </source>
</evidence>
<keyword evidence="5 10" id="KW-0378">Hydrolase</keyword>
<keyword evidence="4 9" id="KW-0732">Signal</keyword>
<dbReference type="InterPro" id="IPR029058">
    <property type="entry name" value="AB_hydrolase_fold"/>
</dbReference>
<feature type="compositionally biased region" description="Low complexity" evidence="8">
    <location>
        <begin position="51"/>
        <end position="82"/>
    </location>
</feature>
<gene>
    <name evidence="10" type="ORF">ACFFHU_22675</name>
</gene>
<evidence type="ECO:0000256" key="8">
    <source>
        <dbReference type="SAM" id="MobiDB-lite"/>
    </source>
</evidence>
<comment type="subcellular location">
    <subcellularLocation>
        <location evidence="1">Secreted</location>
    </subcellularLocation>
</comment>
<evidence type="ECO:0000313" key="10">
    <source>
        <dbReference type="EMBL" id="MFC0566932.1"/>
    </source>
</evidence>
<organism evidence="10 11">
    <name type="scientific">Plantactinospora siamensis</name>
    <dbReference type="NCBI Taxonomy" id="555372"/>
    <lineage>
        <taxon>Bacteria</taxon>
        <taxon>Bacillati</taxon>
        <taxon>Actinomycetota</taxon>
        <taxon>Actinomycetes</taxon>
        <taxon>Micromonosporales</taxon>
        <taxon>Micromonosporaceae</taxon>
        <taxon>Plantactinospora</taxon>
    </lineage>
</organism>
<dbReference type="GO" id="GO:0016787">
    <property type="term" value="F:hydrolase activity"/>
    <property type="evidence" value="ECO:0007669"/>
    <property type="project" value="UniProtKB-KW"/>
</dbReference>
<sequence>MYARAFRRTAGVPTVAGVLVALLAAGCSAPAPSRDSAARTGSPGGTPASLVTGSPGGAPAAAVTGGAIPGAGAPTGRPARSGCGRPATAGQDRTVEVAVDPATAEGRRTRTALVHVPAGYRPGQAYPVLLVYHGHGGSSAGAAAETGFSGLADRSGFLAVYPQGLPDSTGSPMWASAGPVDYGIEELPATRGLLDTLAADYCVDPSRIYATGTSNGGGMANYLACRLSDRIAAVAPVVGNMYLPKDGGCRPARPVSILDVHAVDDPVVAYGGDRGDPSWVLPPVDDWLAGWATLDRCAARPAVAVDTPAVRVRRWSGCAPGTAVAAYRVTGGHRWPATLAGNPTAAVIWGFLAAHRLPAVAR</sequence>
<dbReference type="Pfam" id="PF10503">
    <property type="entry name" value="Esterase_PHB"/>
    <property type="match status" value="1"/>
</dbReference>
<evidence type="ECO:0000313" key="11">
    <source>
        <dbReference type="Proteomes" id="UP001589894"/>
    </source>
</evidence>
<feature type="signal peptide" evidence="9">
    <location>
        <begin position="1"/>
        <end position="33"/>
    </location>
</feature>
<dbReference type="PROSITE" id="PS51257">
    <property type="entry name" value="PROKAR_LIPOPROTEIN"/>
    <property type="match status" value="1"/>
</dbReference>
<keyword evidence="3" id="KW-0858">Xylan degradation</keyword>
<dbReference type="PANTHER" id="PTHR38050">
    <property type="match status" value="1"/>
</dbReference>
<keyword evidence="2" id="KW-0964">Secreted</keyword>
<proteinExistence type="predicted"/>
<dbReference type="Proteomes" id="UP001589894">
    <property type="component" value="Unassembled WGS sequence"/>
</dbReference>
<protein>
    <submittedName>
        <fullName evidence="10">Alpha/beta hydrolase family esterase</fullName>
    </submittedName>
</protein>
<dbReference type="SUPFAM" id="SSF53474">
    <property type="entry name" value="alpha/beta-Hydrolases"/>
    <property type="match status" value="1"/>
</dbReference>
<dbReference type="Gene3D" id="3.40.50.1820">
    <property type="entry name" value="alpha/beta hydrolase"/>
    <property type="match status" value="1"/>
</dbReference>
<name>A0ABV6P379_9ACTN</name>
<reference evidence="10 11" key="1">
    <citation type="submission" date="2024-09" db="EMBL/GenBank/DDBJ databases">
        <authorList>
            <person name="Sun Q."/>
            <person name="Mori K."/>
        </authorList>
    </citation>
    <scope>NUCLEOTIDE SEQUENCE [LARGE SCALE GENOMIC DNA]</scope>
    <source>
        <strain evidence="10 11">TBRC 2205</strain>
    </source>
</reference>
<evidence type="ECO:0000256" key="2">
    <source>
        <dbReference type="ARBA" id="ARBA00022525"/>
    </source>
</evidence>
<dbReference type="PANTHER" id="PTHR38050:SF2">
    <property type="entry name" value="FERULOYL ESTERASE C-RELATED"/>
    <property type="match status" value="1"/>
</dbReference>
<keyword evidence="11" id="KW-1185">Reference proteome</keyword>